<dbReference type="PANTHER" id="PTHR33452:SF1">
    <property type="entry name" value="INNER MEMBRANE PROTEIN YPHA-RELATED"/>
    <property type="match status" value="1"/>
</dbReference>
<keyword evidence="6 8" id="KW-0472">Membrane</keyword>
<feature type="transmembrane region" description="Helical" evidence="8">
    <location>
        <begin position="58"/>
        <end position="76"/>
    </location>
</feature>
<proteinExistence type="inferred from homology"/>
<dbReference type="InterPro" id="IPR032808">
    <property type="entry name" value="DoxX"/>
</dbReference>
<gene>
    <name evidence="9" type="ORF">ACFQV2_29970</name>
</gene>
<evidence type="ECO:0000256" key="2">
    <source>
        <dbReference type="ARBA" id="ARBA00006679"/>
    </source>
</evidence>
<dbReference type="Pfam" id="PF07681">
    <property type="entry name" value="DoxX"/>
    <property type="match status" value="1"/>
</dbReference>
<feature type="transmembrane region" description="Helical" evidence="8">
    <location>
        <begin position="115"/>
        <end position="139"/>
    </location>
</feature>
<accession>A0ABW2TUZ4</accession>
<dbReference type="EMBL" id="JBHTEY010000004">
    <property type="protein sequence ID" value="MFC7617033.1"/>
    <property type="molecule type" value="Genomic_DNA"/>
</dbReference>
<comment type="caution">
    <text evidence="9">The sequence shown here is derived from an EMBL/GenBank/DDBJ whole genome shotgun (WGS) entry which is preliminary data.</text>
</comment>
<evidence type="ECO:0000256" key="3">
    <source>
        <dbReference type="ARBA" id="ARBA00022475"/>
    </source>
</evidence>
<evidence type="ECO:0000256" key="8">
    <source>
        <dbReference type="SAM" id="Phobius"/>
    </source>
</evidence>
<evidence type="ECO:0000256" key="1">
    <source>
        <dbReference type="ARBA" id="ARBA00004651"/>
    </source>
</evidence>
<evidence type="ECO:0000313" key="9">
    <source>
        <dbReference type="EMBL" id="MFC7617033.1"/>
    </source>
</evidence>
<feature type="transmembrane region" description="Helical" evidence="8">
    <location>
        <begin position="160"/>
        <end position="178"/>
    </location>
</feature>
<keyword evidence="3" id="KW-1003">Cell membrane</keyword>
<feature type="transmembrane region" description="Helical" evidence="8">
    <location>
        <begin position="88"/>
        <end position="109"/>
    </location>
</feature>
<comment type="similarity">
    <text evidence="2">Belongs to the DoxX family.</text>
</comment>
<evidence type="ECO:0000256" key="4">
    <source>
        <dbReference type="ARBA" id="ARBA00022692"/>
    </source>
</evidence>
<dbReference type="InterPro" id="IPR051907">
    <property type="entry name" value="DoxX-like_oxidoreductase"/>
</dbReference>
<dbReference type="Proteomes" id="UP001596512">
    <property type="component" value="Unassembled WGS sequence"/>
</dbReference>
<comment type="subcellular location">
    <subcellularLocation>
        <location evidence="1">Cell membrane</location>
        <topology evidence="1">Multi-pass membrane protein</topology>
    </subcellularLocation>
</comment>
<keyword evidence="4 8" id="KW-0812">Transmembrane</keyword>
<keyword evidence="5 8" id="KW-1133">Transmembrane helix</keyword>
<reference evidence="10" key="1">
    <citation type="journal article" date="2019" name="Int. J. Syst. Evol. Microbiol.">
        <title>The Global Catalogue of Microorganisms (GCM) 10K type strain sequencing project: providing services to taxonomists for standard genome sequencing and annotation.</title>
        <authorList>
            <consortium name="The Broad Institute Genomics Platform"/>
            <consortium name="The Broad Institute Genome Sequencing Center for Infectious Disease"/>
            <person name="Wu L."/>
            <person name="Ma J."/>
        </authorList>
    </citation>
    <scope>NUCLEOTIDE SEQUENCE [LARGE SCALE GENOMIC DNA]</scope>
    <source>
        <strain evidence="10">JCM 17695</strain>
    </source>
</reference>
<protein>
    <submittedName>
        <fullName evidence="9">DoxX family protein</fullName>
    </submittedName>
</protein>
<dbReference type="PANTHER" id="PTHR33452">
    <property type="entry name" value="OXIDOREDUCTASE CATD-RELATED"/>
    <property type="match status" value="1"/>
</dbReference>
<name>A0ABW2TUZ4_9PSEU</name>
<feature type="region of interest" description="Disordered" evidence="7">
    <location>
        <begin position="1"/>
        <end position="48"/>
    </location>
</feature>
<sequence length="211" mass="22619">MSSDSDYFRPSEAQSTAAYDSPYDTNDTTVLNRPDLSDEDPFARPEPEPHRWHFGADLGLFALRVVLGALVLAHGLQKVFGIMQGPGIDGFAAVLTAFGFQHATLLSWISGVTELVAGALLVLGLFTPAAASAVVGILATAVYLRVDINLFAGGVELETLYLVAGFTLLFTGAGHFSLDRRTPWFRRAPAFGFIFLVLALGLSAVALFVLR</sequence>
<evidence type="ECO:0000256" key="6">
    <source>
        <dbReference type="ARBA" id="ARBA00023136"/>
    </source>
</evidence>
<organism evidence="9 10">
    <name type="scientific">Actinokineospora soli</name>
    <dbReference type="NCBI Taxonomy" id="1048753"/>
    <lineage>
        <taxon>Bacteria</taxon>
        <taxon>Bacillati</taxon>
        <taxon>Actinomycetota</taxon>
        <taxon>Actinomycetes</taxon>
        <taxon>Pseudonocardiales</taxon>
        <taxon>Pseudonocardiaceae</taxon>
        <taxon>Actinokineospora</taxon>
    </lineage>
</organism>
<evidence type="ECO:0000256" key="7">
    <source>
        <dbReference type="SAM" id="MobiDB-lite"/>
    </source>
</evidence>
<feature type="compositionally biased region" description="Polar residues" evidence="7">
    <location>
        <begin position="12"/>
        <end position="31"/>
    </location>
</feature>
<keyword evidence="10" id="KW-1185">Reference proteome</keyword>
<feature type="transmembrane region" description="Helical" evidence="8">
    <location>
        <begin position="190"/>
        <end position="210"/>
    </location>
</feature>
<evidence type="ECO:0000313" key="10">
    <source>
        <dbReference type="Proteomes" id="UP001596512"/>
    </source>
</evidence>
<evidence type="ECO:0000256" key="5">
    <source>
        <dbReference type="ARBA" id="ARBA00022989"/>
    </source>
</evidence>